<evidence type="ECO:0000313" key="2">
    <source>
        <dbReference type="EMBL" id="TCO51111.1"/>
    </source>
</evidence>
<proteinExistence type="predicted"/>
<comment type="caution">
    <text evidence="2">The sequence shown here is derived from an EMBL/GenBank/DDBJ whole genome shotgun (WGS) entry which is preliminary data.</text>
</comment>
<protein>
    <submittedName>
        <fullName evidence="2">Uncharacterized protein</fullName>
    </submittedName>
</protein>
<reference evidence="2 3" key="1">
    <citation type="journal article" date="2015" name="Stand. Genomic Sci.">
        <title>Genomic Encyclopedia of Bacterial and Archaeal Type Strains, Phase III: the genomes of soil and plant-associated and newly described type strains.</title>
        <authorList>
            <person name="Whitman W.B."/>
            <person name="Woyke T."/>
            <person name="Klenk H.P."/>
            <person name="Zhou Y."/>
            <person name="Lilburn T.G."/>
            <person name="Beck B.J."/>
            <person name="De Vos P."/>
            <person name="Vandamme P."/>
            <person name="Eisen J.A."/>
            <person name="Garrity G."/>
            <person name="Hugenholtz P."/>
            <person name="Kyrpides N.C."/>
        </authorList>
    </citation>
    <scope>NUCLEOTIDE SEQUENCE [LARGE SCALE GENOMIC DNA]</scope>
    <source>
        <strain evidence="2 3">VKM Ac-2541</strain>
    </source>
</reference>
<dbReference type="AlphaFoldDB" id="A0A4R2IYQ3"/>
<feature type="compositionally biased region" description="Low complexity" evidence="1">
    <location>
        <begin position="205"/>
        <end position="219"/>
    </location>
</feature>
<feature type="region of interest" description="Disordered" evidence="1">
    <location>
        <begin position="201"/>
        <end position="226"/>
    </location>
</feature>
<gene>
    <name evidence="2" type="ORF">EV646_10193</name>
</gene>
<name>A0A4R2IYQ3_9ACTN</name>
<dbReference type="Proteomes" id="UP000295573">
    <property type="component" value="Unassembled WGS sequence"/>
</dbReference>
<dbReference type="EMBL" id="SLWR01000001">
    <property type="protein sequence ID" value="TCO51111.1"/>
    <property type="molecule type" value="Genomic_DNA"/>
</dbReference>
<accession>A0A4R2IYQ3</accession>
<organism evidence="2 3">
    <name type="scientific">Kribbella antiqua</name>
    <dbReference type="NCBI Taxonomy" id="2512217"/>
    <lineage>
        <taxon>Bacteria</taxon>
        <taxon>Bacillati</taxon>
        <taxon>Actinomycetota</taxon>
        <taxon>Actinomycetes</taxon>
        <taxon>Propionibacteriales</taxon>
        <taxon>Kribbellaceae</taxon>
        <taxon>Kribbella</taxon>
    </lineage>
</organism>
<keyword evidence="3" id="KW-1185">Reference proteome</keyword>
<sequence>MAVTASGVFRRTAIERADQRVSWERTDQAFFSSGACHVLAWTCRDFYPDKGIALAAMYLGDYEHPLHTYARWGTWAFDASGWNLESELLQVNSDFEGLPVRQVETIRTDLREFCEEHVHRQPHQYWADPTERARAYVGRYDPPGSRRFARSGDYEVASGCIQRQAKRAEHTSRFAPSAVEMHDVDGLEETVDAVGHAHIVRRPRSTGTTPVTPTTGDTSQPSGVASDAKTPVCVRFRCLCRSEPTSAIRRAAASVSLLRASDQVGRDRDPATT</sequence>
<evidence type="ECO:0000256" key="1">
    <source>
        <dbReference type="SAM" id="MobiDB-lite"/>
    </source>
</evidence>
<evidence type="ECO:0000313" key="3">
    <source>
        <dbReference type="Proteomes" id="UP000295573"/>
    </source>
</evidence>